<evidence type="ECO:0000259" key="1">
    <source>
        <dbReference type="PROSITE" id="PS50883"/>
    </source>
</evidence>
<dbReference type="RefSeq" id="WP_151059292.1">
    <property type="nucleotide sequence ID" value="NZ_CP044222.1"/>
</dbReference>
<dbReference type="AlphaFoldDB" id="A0A5J6LL61"/>
<dbReference type="SUPFAM" id="SSF141868">
    <property type="entry name" value="EAL domain-like"/>
    <property type="match status" value="1"/>
</dbReference>
<dbReference type="PANTHER" id="PTHR33121">
    <property type="entry name" value="CYCLIC DI-GMP PHOSPHODIESTERASE PDEF"/>
    <property type="match status" value="1"/>
</dbReference>
<evidence type="ECO:0000313" key="2">
    <source>
        <dbReference type="EMBL" id="QEW08661.1"/>
    </source>
</evidence>
<dbReference type="Pfam" id="PF00563">
    <property type="entry name" value="EAL"/>
    <property type="match status" value="1"/>
</dbReference>
<dbReference type="CDD" id="cd01948">
    <property type="entry name" value="EAL"/>
    <property type="match status" value="1"/>
</dbReference>
<dbReference type="Proteomes" id="UP000325606">
    <property type="component" value="Chromosome"/>
</dbReference>
<proteinExistence type="predicted"/>
<dbReference type="EMBL" id="CP044222">
    <property type="protein sequence ID" value="QEW08661.1"/>
    <property type="molecule type" value="Genomic_DNA"/>
</dbReference>
<dbReference type="GO" id="GO:0071111">
    <property type="term" value="F:cyclic-guanylate-specific phosphodiesterase activity"/>
    <property type="evidence" value="ECO:0007669"/>
    <property type="project" value="InterPro"/>
</dbReference>
<dbReference type="InterPro" id="IPR050706">
    <property type="entry name" value="Cyclic-di-GMP_PDE-like"/>
</dbReference>
<dbReference type="InterPro" id="IPR035919">
    <property type="entry name" value="EAL_sf"/>
</dbReference>
<feature type="domain" description="EAL" evidence="1">
    <location>
        <begin position="1"/>
        <end position="131"/>
    </location>
</feature>
<dbReference type="Gene3D" id="3.20.20.450">
    <property type="entry name" value="EAL domain"/>
    <property type="match status" value="1"/>
</dbReference>
<sequence length="131" mass="14739">MLSAYTQLRITANHSESQRITKAEALIRWQHPEKGLISPAEFIPLAEESGLIIAIGQKVFEQVCRDIPTLKQAYGESLQVSINVSPIQFAHEKTQLTGFTVSMLNICYVVILLSRSQRESCWTPIVRPSKN</sequence>
<accession>A0A5J6LL61</accession>
<name>A0A5J6LL61_9GAMM</name>
<evidence type="ECO:0000313" key="3">
    <source>
        <dbReference type="Proteomes" id="UP000325606"/>
    </source>
</evidence>
<dbReference type="PANTHER" id="PTHR33121:SF70">
    <property type="entry name" value="SIGNALING PROTEIN YKOW"/>
    <property type="match status" value="1"/>
</dbReference>
<dbReference type="KEGG" id="nik:F5I99_16395"/>
<protein>
    <submittedName>
        <fullName evidence="2">EAL domain-containing protein</fullName>
    </submittedName>
</protein>
<keyword evidence="3" id="KW-1185">Reference proteome</keyword>
<gene>
    <name evidence="2" type="ORF">F5I99_16395</name>
</gene>
<organism evidence="2 3">
    <name type="scientific">Nitrincola iocasae</name>
    <dbReference type="NCBI Taxonomy" id="2614693"/>
    <lineage>
        <taxon>Bacteria</taxon>
        <taxon>Pseudomonadati</taxon>
        <taxon>Pseudomonadota</taxon>
        <taxon>Gammaproteobacteria</taxon>
        <taxon>Oceanospirillales</taxon>
        <taxon>Oceanospirillaceae</taxon>
        <taxon>Nitrincola</taxon>
    </lineage>
</organism>
<dbReference type="SMART" id="SM00052">
    <property type="entry name" value="EAL"/>
    <property type="match status" value="1"/>
</dbReference>
<dbReference type="InterPro" id="IPR001633">
    <property type="entry name" value="EAL_dom"/>
</dbReference>
<reference evidence="2 3" key="1">
    <citation type="submission" date="2019-09" db="EMBL/GenBank/DDBJ databases">
        <title>Nitrincola iocasae sp. nov., a bacterium isolated from the sediment collected at a cold seep field in South China Sea.</title>
        <authorList>
            <person name="Zhang H."/>
            <person name="Wang H."/>
            <person name="Li C."/>
        </authorList>
    </citation>
    <scope>NUCLEOTIDE SEQUENCE [LARGE SCALE GENOMIC DNA]</scope>
    <source>
        <strain evidence="2 3">KXZD1103</strain>
    </source>
</reference>
<dbReference type="PROSITE" id="PS50883">
    <property type="entry name" value="EAL"/>
    <property type="match status" value="1"/>
</dbReference>